<proteinExistence type="predicted"/>
<dbReference type="Proteomes" id="UP000199155">
    <property type="component" value="Unassembled WGS sequence"/>
</dbReference>
<dbReference type="STRING" id="417292.SAMN05421806_102493"/>
<reference evidence="1 2" key="1">
    <citation type="submission" date="2016-10" db="EMBL/GenBank/DDBJ databases">
        <authorList>
            <person name="de Groot N.N."/>
        </authorList>
    </citation>
    <scope>NUCLEOTIDE SEQUENCE [LARGE SCALE GENOMIC DNA]</scope>
    <source>
        <strain evidence="1 2">CGMCC 4.5727</strain>
    </source>
</reference>
<accession>A0A1G8WI75</accession>
<keyword evidence="2" id="KW-1185">Reference proteome</keyword>
<evidence type="ECO:0000313" key="1">
    <source>
        <dbReference type="EMBL" id="SDJ78039.1"/>
    </source>
</evidence>
<sequence>MITRPICAHTSGMDLSAEGDELDPRWGEVDSNVYGTVHGQRSASPVAECFVRAGWRSRSSSWHGYEVGTRWCEVELDPSEDGILLHGVVDPLRFDELVDLLGRFGLTYSLELYDEAGTLLRDVRA</sequence>
<gene>
    <name evidence="1" type="ORF">SAMN05421806_102493</name>
</gene>
<organism evidence="1 2">
    <name type="scientific">Streptomyces indicus</name>
    <dbReference type="NCBI Taxonomy" id="417292"/>
    <lineage>
        <taxon>Bacteria</taxon>
        <taxon>Bacillati</taxon>
        <taxon>Actinomycetota</taxon>
        <taxon>Actinomycetes</taxon>
        <taxon>Kitasatosporales</taxon>
        <taxon>Streptomycetaceae</taxon>
        <taxon>Streptomyces</taxon>
    </lineage>
</organism>
<dbReference type="EMBL" id="FNFF01000002">
    <property type="protein sequence ID" value="SDJ78039.1"/>
    <property type="molecule type" value="Genomic_DNA"/>
</dbReference>
<protein>
    <submittedName>
        <fullName evidence="1">Uncharacterized protein</fullName>
    </submittedName>
</protein>
<evidence type="ECO:0000313" key="2">
    <source>
        <dbReference type="Proteomes" id="UP000199155"/>
    </source>
</evidence>
<name>A0A1G8WI75_9ACTN</name>
<dbReference type="AlphaFoldDB" id="A0A1G8WI75"/>